<proteinExistence type="predicted"/>
<dbReference type="AlphaFoldDB" id="A0A074VLX6"/>
<organism evidence="1 2">
    <name type="scientific">Aureobasidium melanogenum (strain CBS 110374)</name>
    <name type="common">Aureobasidium pullulans var. melanogenum</name>
    <dbReference type="NCBI Taxonomy" id="1043003"/>
    <lineage>
        <taxon>Eukaryota</taxon>
        <taxon>Fungi</taxon>
        <taxon>Dikarya</taxon>
        <taxon>Ascomycota</taxon>
        <taxon>Pezizomycotina</taxon>
        <taxon>Dothideomycetes</taxon>
        <taxon>Dothideomycetidae</taxon>
        <taxon>Dothideales</taxon>
        <taxon>Saccotheciaceae</taxon>
        <taxon>Aureobasidium</taxon>
    </lineage>
</organism>
<dbReference type="Proteomes" id="UP000030672">
    <property type="component" value="Unassembled WGS sequence"/>
</dbReference>
<feature type="non-terminal residue" evidence="1">
    <location>
        <position position="1"/>
    </location>
</feature>
<dbReference type="HOGENOM" id="CLU_1880302_0_0_1"/>
<dbReference type="RefSeq" id="XP_040878561.1">
    <property type="nucleotide sequence ID" value="XM_041019263.1"/>
</dbReference>
<sequence>LTFNNFPRLMMLHVPIRVLIDARTWEMDGNWEVRLNSIAIVNLGVVLPKTLMCLWINLDGFEFPAEDCPGTEPLLDEEGLIRVISSFLHSRLACTPVLETLKLLVSQKPALVWDQWNPDVLSNALVAQGVETGVDV</sequence>
<evidence type="ECO:0000313" key="1">
    <source>
        <dbReference type="EMBL" id="KEQ61538.1"/>
    </source>
</evidence>
<evidence type="ECO:0000313" key="2">
    <source>
        <dbReference type="Proteomes" id="UP000030672"/>
    </source>
</evidence>
<protein>
    <submittedName>
        <fullName evidence="1">Uncharacterized protein</fullName>
    </submittedName>
</protein>
<name>A0A074VLX6_AURM1</name>
<reference evidence="1 2" key="1">
    <citation type="journal article" date="2014" name="BMC Genomics">
        <title>Genome sequencing of four Aureobasidium pullulans varieties: biotechnological potential, stress tolerance, and description of new species.</title>
        <authorList>
            <person name="Gostin Ar C."/>
            <person name="Ohm R.A."/>
            <person name="Kogej T."/>
            <person name="Sonjak S."/>
            <person name="Turk M."/>
            <person name="Zajc J."/>
            <person name="Zalar P."/>
            <person name="Grube M."/>
            <person name="Sun H."/>
            <person name="Han J."/>
            <person name="Sharma A."/>
            <person name="Chiniquy J."/>
            <person name="Ngan C.Y."/>
            <person name="Lipzen A."/>
            <person name="Barry K."/>
            <person name="Grigoriev I.V."/>
            <person name="Gunde-Cimerman N."/>
        </authorList>
    </citation>
    <scope>NUCLEOTIDE SEQUENCE [LARGE SCALE GENOMIC DNA]</scope>
    <source>
        <strain evidence="1 2">CBS 110374</strain>
    </source>
</reference>
<dbReference type="EMBL" id="KL584837">
    <property type="protein sequence ID" value="KEQ61538.1"/>
    <property type="molecule type" value="Genomic_DNA"/>
</dbReference>
<accession>A0A074VLX6</accession>
<gene>
    <name evidence="1" type="ORF">M437DRAFT_33950</name>
</gene>
<feature type="non-terminal residue" evidence="1">
    <location>
        <position position="136"/>
    </location>
</feature>
<dbReference type="GeneID" id="63912636"/>
<keyword evidence="2" id="KW-1185">Reference proteome</keyword>